<dbReference type="Gene3D" id="3.30.890.10">
    <property type="entry name" value="Methyl-cpg-binding Protein 2, Chain A"/>
    <property type="match status" value="1"/>
</dbReference>
<dbReference type="SUPFAM" id="SSF54171">
    <property type="entry name" value="DNA-binding domain"/>
    <property type="match status" value="1"/>
</dbReference>
<evidence type="ECO:0000259" key="11">
    <source>
        <dbReference type="PROSITE" id="PS51050"/>
    </source>
</evidence>
<evidence type="ECO:0000256" key="2">
    <source>
        <dbReference type="ARBA" id="ARBA00022723"/>
    </source>
</evidence>
<dbReference type="Pfam" id="PF07496">
    <property type="entry name" value="zf-CW"/>
    <property type="match status" value="1"/>
</dbReference>
<dbReference type="Pfam" id="PF01429">
    <property type="entry name" value="MBD"/>
    <property type="match status" value="1"/>
</dbReference>
<organism evidence="12">
    <name type="scientific">Davidia involucrata</name>
    <name type="common">Dove tree</name>
    <dbReference type="NCBI Taxonomy" id="16924"/>
    <lineage>
        <taxon>Eukaryota</taxon>
        <taxon>Viridiplantae</taxon>
        <taxon>Streptophyta</taxon>
        <taxon>Embryophyta</taxon>
        <taxon>Tracheophyta</taxon>
        <taxon>Spermatophyta</taxon>
        <taxon>Magnoliopsida</taxon>
        <taxon>eudicotyledons</taxon>
        <taxon>Gunneridae</taxon>
        <taxon>Pentapetalae</taxon>
        <taxon>asterids</taxon>
        <taxon>Cornales</taxon>
        <taxon>Nyssaceae</taxon>
        <taxon>Davidia</taxon>
    </lineage>
</organism>
<evidence type="ECO:0000259" key="10">
    <source>
        <dbReference type="PROSITE" id="PS50982"/>
    </source>
</evidence>
<keyword evidence="3" id="KW-0863">Zinc-finger</keyword>
<evidence type="ECO:0000256" key="5">
    <source>
        <dbReference type="ARBA" id="ARBA00023015"/>
    </source>
</evidence>
<keyword evidence="2" id="KW-0479">Metal-binding</keyword>
<dbReference type="Gene3D" id="3.30.40.100">
    <property type="match status" value="1"/>
</dbReference>
<dbReference type="GO" id="GO:0003677">
    <property type="term" value="F:DNA binding"/>
    <property type="evidence" value="ECO:0007669"/>
    <property type="project" value="UniProtKB-KW"/>
</dbReference>
<keyword evidence="5" id="KW-0805">Transcription regulation</keyword>
<dbReference type="InterPro" id="IPR001739">
    <property type="entry name" value="Methyl_CpG_DNA-bd"/>
</dbReference>
<dbReference type="PANTHER" id="PTHR12396:SF10">
    <property type="entry name" value="METHYL-CPG-BINDING DOMAIN-CONTAINING PROTEIN 1-RELATED"/>
    <property type="match status" value="1"/>
</dbReference>
<keyword evidence="7" id="KW-0804">Transcription</keyword>
<proteinExistence type="predicted"/>
<evidence type="ECO:0000256" key="3">
    <source>
        <dbReference type="ARBA" id="ARBA00022771"/>
    </source>
</evidence>
<reference evidence="12" key="1">
    <citation type="submission" date="2019-08" db="EMBL/GenBank/DDBJ databases">
        <title>Reference gene set and small RNA set construction with multiple tissues from Davidia involucrata Baill.</title>
        <authorList>
            <person name="Yang H."/>
            <person name="Zhou C."/>
            <person name="Li G."/>
            <person name="Wang J."/>
            <person name="Gao P."/>
            <person name="Wang M."/>
            <person name="Wang R."/>
            <person name="Zhao Y."/>
        </authorList>
    </citation>
    <scope>NUCLEOTIDE SEQUENCE</scope>
    <source>
        <tissue evidence="12">Mixed with DoveR01_LX</tissue>
    </source>
</reference>
<feature type="domain" description="MBD" evidence="10">
    <location>
        <begin position="76"/>
        <end position="146"/>
    </location>
</feature>
<gene>
    <name evidence="12" type="ORF">Din_041509</name>
</gene>
<evidence type="ECO:0000256" key="9">
    <source>
        <dbReference type="SAM" id="MobiDB-lite"/>
    </source>
</evidence>
<accession>A0A5B7BUB7</accession>
<dbReference type="InterPro" id="IPR011124">
    <property type="entry name" value="Znf_CW"/>
</dbReference>
<evidence type="ECO:0000256" key="7">
    <source>
        <dbReference type="ARBA" id="ARBA00023163"/>
    </source>
</evidence>
<feature type="region of interest" description="Disordered" evidence="9">
    <location>
        <begin position="154"/>
        <end position="175"/>
    </location>
</feature>
<evidence type="ECO:0000256" key="4">
    <source>
        <dbReference type="ARBA" id="ARBA00022833"/>
    </source>
</evidence>
<keyword evidence="6" id="KW-0238">DNA-binding</keyword>
<dbReference type="SMART" id="SM00391">
    <property type="entry name" value="MBD"/>
    <property type="match status" value="1"/>
</dbReference>
<sequence>MEDSPKTPMKSRAGHTSIDVYAVQCGKCFKWRVIPTQEEYEDIRSRFVEDPFFCDTKPDVSCEDPADIEYDATRTWVADKPNLPKTPVGFQRGLVLRRDYSKLDAHYVTPTGKKARASSGIASFLEENPEYKDLSMSDFSFTVPKVMDDTIPENVARKGSASGSKRIKSLRDNDY</sequence>
<feature type="domain" description="CW-type" evidence="11">
    <location>
        <begin position="15"/>
        <end position="70"/>
    </location>
</feature>
<dbReference type="PROSITE" id="PS51050">
    <property type="entry name" value="ZF_CW"/>
    <property type="match status" value="1"/>
</dbReference>
<dbReference type="InterPro" id="IPR016177">
    <property type="entry name" value="DNA-bd_dom_sf"/>
</dbReference>
<keyword evidence="8" id="KW-0539">Nucleus</keyword>
<dbReference type="AlphaFoldDB" id="A0A5B7BUB7"/>
<name>A0A5B7BUB7_DAVIN</name>
<dbReference type="PROSITE" id="PS50982">
    <property type="entry name" value="MBD"/>
    <property type="match status" value="1"/>
</dbReference>
<evidence type="ECO:0000256" key="8">
    <source>
        <dbReference type="ARBA" id="ARBA00023242"/>
    </source>
</evidence>
<dbReference type="GO" id="GO:0005634">
    <property type="term" value="C:nucleus"/>
    <property type="evidence" value="ECO:0007669"/>
    <property type="project" value="UniProtKB-SubCell"/>
</dbReference>
<evidence type="ECO:0000256" key="1">
    <source>
        <dbReference type="ARBA" id="ARBA00004123"/>
    </source>
</evidence>
<dbReference type="EMBL" id="GHES01041509">
    <property type="protein sequence ID" value="MPA72068.1"/>
    <property type="molecule type" value="Transcribed_RNA"/>
</dbReference>
<keyword evidence="4" id="KW-0862">Zinc</keyword>
<protein>
    <submittedName>
        <fullName evidence="12">Putative methyl-CpG-binding domain-containing protein 1-like</fullName>
    </submittedName>
</protein>
<evidence type="ECO:0000256" key="6">
    <source>
        <dbReference type="ARBA" id="ARBA00023125"/>
    </source>
</evidence>
<comment type="subcellular location">
    <subcellularLocation>
        <location evidence="1">Nucleus</location>
    </subcellularLocation>
</comment>
<dbReference type="GO" id="GO:0008270">
    <property type="term" value="F:zinc ion binding"/>
    <property type="evidence" value="ECO:0007669"/>
    <property type="project" value="UniProtKB-KW"/>
</dbReference>
<evidence type="ECO:0000313" key="12">
    <source>
        <dbReference type="EMBL" id="MPA72068.1"/>
    </source>
</evidence>
<dbReference type="PANTHER" id="PTHR12396">
    <property type="entry name" value="METHYL-CPG BINDING PROTEIN, MBD"/>
    <property type="match status" value="1"/>
</dbReference>